<name>A0A2W5UXD9_9BACT</name>
<dbReference type="EMBL" id="QFQP01000008">
    <property type="protein sequence ID" value="PZR13858.1"/>
    <property type="molecule type" value="Genomic_DNA"/>
</dbReference>
<protein>
    <submittedName>
        <fullName evidence="2">DUF177 domain-containing protein</fullName>
    </submittedName>
</protein>
<reference evidence="2 3" key="1">
    <citation type="submission" date="2017-08" db="EMBL/GenBank/DDBJ databases">
        <title>Infants hospitalized years apart are colonized by the same room-sourced microbial strains.</title>
        <authorList>
            <person name="Brooks B."/>
            <person name="Olm M.R."/>
            <person name="Firek B.A."/>
            <person name="Baker R."/>
            <person name="Thomas B.C."/>
            <person name="Morowitz M.J."/>
            <person name="Banfield J.F."/>
        </authorList>
    </citation>
    <scope>NUCLEOTIDE SEQUENCE [LARGE SCALE GENOMIC DNA]</scope>
    <source>
        <strain evidence="2">S2_003_000_R2_14</strain>
    </source>
</reference>
<dbReference type="InterPro" id="IPR003772">
    <property type="entry name" value="YceD"/>
</dbReference>
<accession>A0A2W5UXD9</accession>
<evidence type="ECO:0000256" key="1">
    <source>
        <dbReference type="SAM" id="MobiDB-lite"/>
    </source>
</evidence>
<dbReference type="AlphaFoldDB" id="A0A2W5UXD9"/>
<dbReference type="Pfam" id="PF02620">
    <property type="entry name" value="YceD"/>
    <property type="match status" value="1"/>
</dbReference>
<proteinExistence type="predicted"/>
<evidence type="ECO:0000313" key="3">
    <source>
        <dbReference type="Proteomes" id="UP000249061"/>
    </source>
</evidence>
<gene>
    <name evidence="2" type="ORF">DI536_11025</name>
</gene>
<organism evidence="2 3">
    <name type="scientific">Archangium gephyra</name>
    <dbReference type="NCBI Taxonomy" id="48"/>
    <lineage>
        <taxon>Bacteria</taxon>
        <taxon>Pseudomonadati</taxon>
        <taxon>Myxococcota</taxon>
        <taxon>Myxococcia</taxon>
        <taxon>Myxococcales</taxon>
        <taxon>Cystobacterineae</taxon>
        <taxon>Archangiaceae</taxon>
        <taxon>Archangium</taxon>
    </lineage>
</organism>
<comment type="caution">
    <text evidence="2">The sequence shown here is derived from an EMBL/GenBank/DDBJ whole genome shotgun (WGS) entry which is preliminary data.</text>
</comment>
<dbReference type="PANTHER" id="PTHR34374:SF1">
    <property type="entry name" value="LARGE RIBOSOMAL RNA SUBUNIT ACCUMULATION PROTEIN YCED HOMOLOG 1, CHLOROPLASTIC"/>
    <property type="match status" value="1"/>
</dbReference>
<dbReference type="PANTHER" id="PTHR34374">
    <property type="entry name" value="LARGE RIBOSOMAL RNA SUBUNIT ACCUMULATION PROTEIN YCED HOMOLOG 1, CHLOROPLASTIC"/>
    <property type="match status" value="1"/>
</dbReference>
<evidence type="ECO:0000313" key="2">
    <source>
        <dbReference type="EMBL" id="PZR13858.1"/>
    </source>
</evidence>
<dbReference type="Proteomes" id="UP000249061">
    <property type="component" value="Unassembled WGS sequence"/>
</dbReference>
<feature type="region of interest" description="Disordered" evidence="1">
    <location>
        <begin position="83"/>
        <end position="116"/>
    </location>
</feature>
<sequence>MLVKIEEIQSSELKRNEAIKPEVLKEALTEGFALVSATPLQASFKKLSGRVFVKGSFKAELTCECKRCTTPVPVPLNVDFSLRMIPEPPRPRADADEDVSPKKGRRKEQKKEDDGMSDIAASFELDEIDAEPFDGKTIDLDPVVREQVLLALPVSVVCREDCKGLCPTCGQDLNEQDCGHGKTKEVDVRLAKLKDIKLKN</sequence>